<dbReference type="Gramene" id="PGSC0003DMT400093046">
    <property type="protein sequence ID" value="PGSC0003DMT400093046"/>
    <property type="gene ID" value="PGSC0003DMG400042617"/>
</dbReference>
<keyword evidence="3" id="KW-1185">Reference proteome</keyword>
<name>M1DR51_SOLTU</name>
<dbReference type="Proteomes" id="UP000011115">
    <property type="component" value="Unassembled WGS sequence"/>
</dbReference>
<dbReference type="InParanoid" id="M1DR51"/>
<dbReference type="PaxDb" id="4113-PGSC0003DMT400093046"/>
<evidence type="ECO:0000256" key="1">
    <source>
        <dbReference type="SAM" id="MobiDB-lite"/>
    </source>
</evidence>
<feature type="region of interest" description="Disordered" evidence="1">
    <location>
        <begin position="66"/>
        <end position="87"/>
    </location>
</feature>
<accession>M1DR51</accession>
<dbReference type="EnsemblPlants" id="PGSC0003DMT400093046">
    <property type="protein sequence ID" value="PGSC0003DMT400093046"/>
    <property type="gene ID" value="PGSC0003DMG400042617"/>
</dbReference>
<feature type="region of interest" description="Disordered" evidence="1">
    <location>
        <begin position="1"/>
        <end position="43"/>
    </location>
</feature>
<reference evidence="2" key="2">
    <citation type="submission" date="2015-06" db="UniProtKB">
        <authorList>
            <consortium name="EnsemblPlants"/>
        </authorList>
    </citation>
    <scope>IDENTIFICATION</scope>
    <source>
        <strain evidence="2">DM1-3 516 R44</strain>
    </source>
</reference>
<proteinExistence type="predicted"/>
<organism evidence="2 3">
    <name type="scientific">Solanum tuberosum</name>
    <name type="common">Potato</name>
    <dbReference type="NCBI Taxonomy" id="4113"/>
    <lineage>
        <taxon>Eukaryota</taxon>
        <taxon>Viridiplantae</taxon>
        <taxon>Streptophyta</taxon>
        <taxon>Embryophyta</taxon>
        <taxon>Tracheophyta</taxon>
        <taxon>Spermatophyta</taxon>
        <taxon>Magnoliopsida</taxon>
        <taxon>eudicotyledons</taxon>
        <taxon>Gunneridae</taxon>
        <taxon>Pentapetalae</taxon>
        <taxon>asterids</taxon>
        <taxon>lamiids</taxon>
        <taxon>Solanales</taxon>
        <taxon>Solanaceae</taxon>
        <taxon>Solanoideae</taxon>
        <taxon>Solaneae</taxon>
        <taxon>Solanum</taxon>
    </lineage>
</organism>
<dbReference type="HOGENOM" id="CLU_1322928_0_0_1"/>
<protein>
    <submittedName>
        <fullName evidence="2">Uncharacterized protein</fullName>
    </submittedName>
</protein>
<feature type="compositionally biased region" description="Basic residues" evidence="1">
    <location>
        <begin position="78"/>
        <end position="87"/>
    </location>
</feature>
<dbReference type="AlphaFoldDB" id="M1DR51"/>
<reference evidence="3" key="1">
    <citation type="journal article" date="2011" name="Nature">
        <title>Genome sequence and analysis of the tuber crop potato.</title>
        <authorList>
            <consortium name="The Potato Genome Sequencing Consortium"/>
        </authorList>
    </citation>
    <scope>NUCLEOTIDE SEQUENCE [LARGE SCALE GENOMIC DNA]</scope>
    <source>
        <strain evidence="3">cv. DM1-3 516 R44</strain>
    </source>
</reference>
<evidence type="ECO:0000313" key="3">
    <source>
        <dbReference type="Proteomes" id="UP000011115"/>
    </source>
</evidence>
<sequence length="208" mass="22883">MKVLGLGHQGTTPQGPPKGSLRRTPKQSPNLPKKRPPTIGTHAPWEGVVGQGMVWGLQTSTHECTARPVDPPMVQSPLKKRKKRSRSRAQELNFSTQFLEEYSIKGLFLSCELRAMVTQEVLRSVDGSMGCHSCIARVGFERAMVCFSNVILCYCLVSGVKVQLSSFILSVLTDVISDSSSLPFGMLITRIFGTHFLSLGDFSPIFIK</sequence>
<evidence type="ECO:0000313" key="2">
    <source>
        <dbReference type="EnsemblPlants" id="PGSC0003DMT400093046"/>
    </source>
</evidence>